<protein>
    <submittedName>
        <fullName evidence="2">Uncharacterized protein</fullName>
    </submittedName>
</protein>
<feature type="coiled-coil region" evidence="1">
    <location>
        <begin position="4"/>
        <end position="41"/>
    </location>
</feature>
<reference evidence="2 3" key="1">
    <citation type="submission" date="2017-09" db="EMBL/GenBank/DDBJ databases">
        <title>Bacterial strain isolated from the female urinary microbiota.</title>
        <authorList>
            <person name="Thomas-White K."/>
            <person name="Kumar N."/>
            <person name="Forster S."/>
            <person name="Putonti C."/>
            <person name="Lawley T."/>
            <person name="Wolfe A.J."/>
        </authorList>
    </citation>
    <scope>NUCLEOTIDE SEQUENCE [LARGE SCALE GENOMIC DNA]</scope>
    <source>
        <strain evidence="2 3">UMB0204</strain>
    </source>
</reference>
<dbReference type="GeneID" id="84579381"/>
<evidence type="ECO:0000313" key="3">
    <source>
        <dbReference type="Proteomes" id="UP000235658"/>
    </source>
</evidence>
<dbReference type="AlphaFoldDB" id="A0A2N6UIH6"/>
<organism evidence="2 3">
    <name type="scientific">Anaerococcus hydrogenalis</name>
    <dbReference type="NCBI Taxonomy" id="33029"/>
    <lineage>
        <taxon>Bacteria</taxon>
        <taxon>Bacillati</taxon>
        <taxon>Bacillota</taxon>
        <taxon>Tissierellia</taxon>
        <taxon>Tissierellales</taxon>
        <taxon>Peptoniphilaceae</taxon>
        <taxon>Anaerococcus</taxon>
    </lineage>
</organism>
<dbReference type="Proteomes" id="UP000235658">
    <property type="component" value="Unassembled WGS sequence"/>
</dbReference>
<name>A0A2N6UIH6_9FIRM</name>
<dbReference type="EMBL" id="PNHP01000003">
    <property type="protein sequence ID" value="PMC81392.1"/>
    <property type="molecule type" value="Genomic_DNA"/>
</dbReference>
<evidence type="ECO:0000256" key="1">
    <source>
        <dbReference type="SAM" id="Coils"/>
    </source>
</evidence>
<evidence type="ECO:0000313" key="2">
    <source>
        <dbReference type="EMBL" id="PMC81392.1"/>
    </source>
</evidence>
<sequence>MGFFDNAKNKFNEMKEQNQIKKEKKEEIKRQIEEIKGKFEQKLPISQDEKEFFQTNSFFGSGSIEKMALKAIDKDKKEYIRTLQIQYKISDNLKYFINKDEHYFSFNGMFPVFFAEIINHNLEVEQETKTKGNTKGKTSGGLSVGRAIVGGALLGPAGAVVGGVTGKKKSKTDYDLTSYTEVKSYQLNLSTLEHGLIQLKFGPNDKTLVEQLLYCLDLADSLKIDLEEEKELFKQGTEKRLNKLENEYKDIGYIES</sequence>
<dbReference type="RefSeq" id="WP_102197993.1">
    <property type="nucleotide sequence ID" value="NZ_PNHP01000003.1"/>
</dbReference>
<comment type="caution">
    <text evidence="2">The sequence shown here is derived from an EMBL/GenBank/DDBJ whole genome shotgun (WGS) entry which is preliminary data.</text>
</comment>
<gene>
    <name evidence="2" type="ORF">CJ192_05030</name>
</gene>
<accession>A0A2N6UIH6</accession>
<proteinExistence type="predicted"/>
<keyword evidence="1" id="KW-0175">Coiled coil</keyword>